<evidence type="ECO:0000313" key="1">
    <source>
        <dbReference type="Proteomes" id="UP000813463"/>
    </source>
</evidence>
<reference evidence="1" key="1">
    <citation type="journal article" date="2021" name="Nat. Commun.">
        <title>Genomic analyses provide insights into spinach domestication and the genetic basis of agronomic traits.</title>
        <authorList>
            <person name="Cai X."/>
            <person name="Sun X."/>
            <person name="Xu C."/>
            <person name="Sun H."/>
            <person name="Wang X."/>
            <person name="Ge C."/>
            <person name="Zhang Z."/>
            <person name="Wang Q."/>
            <person name="Fei Z."/>
            <person name="Jiao C."/>
            <person name="Wang Q."/>
        </authorList>
    </citation>
    <scope>NUCLEOTIDE SEQUENCE [LARGE SCALE GENOMIC DNA]</scope>
    <source>
        <strain evidence="1">cv. Varoflay</strain>
    </source>
</reference>
<accession>A0A9R0KBN6</accession>
<organism evidence="1 2">
    <name type="scientific">Spinacia oleracea</name>
    <name type="common">Spinach</name>
    <dbReference type="NCBI Taxonomy" id="3562"/>
    <lineage>
        <taxon>Eukaryota</taxon>
        <taxon>Viridiplantae</taxon>
        <taxon>Streptophyta</taxon>
        <taxon>Embryophyta</taxon>
        <taxon>Tracheophyta</taxon>
        <taxon>Spermatophyta</taxon>
        <taxon>Magnoliopsida</taxon>
        <taxon>eudicotyledons</taxon>
        <taxon>Gunneridae</taxon>
        <taxon>Pentapetalae</taxon>
        <taxon>Caryophyllales</taxon>
        <taxon>Chenopodiaceae</taxon>
        <taxon>Chenopodioideae</taxon>
        <taxon>Anserineae</taxon>
        <taxon>Spinacia</taxon>
    </lineage>
</organism>
<dbReference type="PANTHER" id="PTHR45959:SF2">
    <property type="entry name" value="BHLH TRANSCRIPTION FACTOR"/>
    <property type="match status" value="1"/>
</dbReference>
<dbReference type="AlphaFoldDB" id="A0A9R0KBN6"/>
<dbReference type="InterPro" id="IPR052610">
    <property type="entry name" value="bHLH_transcription_regulator"/>
</dbReference>
<dbReference type="Proteomes" id="UP000813463">
    <property type="component" value="Chromosome 6"/>
</dbReference>
<dbReference type="PANTHER" id="PTHR45959">
    <property type="entry name" value="BHLH TRANSCRIPTION FACTOR"/>
    <property type="match status" value="1"/>
</dbReference>
<keyword evidence="1" id="KW-1185">Reference proteome</keyword>
<protein>
    <submittedName>
        <fullName evidence="2">Transcription factor bHLH25</fullName>
    </submittedName>
</protein>
<dbReference type="KEGG" id="soe:110803430"/>
<gene>
    <name evidence="2" type="primary">LOC110803430</name>
</gene>
<evidence type="ECO:0000313" key="2">
    <source>
        <dbReference type="RefSeq" id="XP_021864630.1"/>
    </source>
</evidence>
<dbReference type="GeneID" id="110803430"/>
<dbReference type="OrthoDB" id="690068at2759"/>
<sequence length="127" mass="14371">MMAIIHPFIDNKTSTNIARVKKILLTDRVTGNKSSFYDKEPIPEINAPDISVRFVDDNVLMTILCEIQHGLVTKIVTEITNSHLFITNMNSMPIVGNISQVSFVARMESDFRMSKEDLTSVLHSIFE</sequence>
<name>A0A9R0KBN6_SPIOL</name>
<dbReference type="RefSeq" id="XP_021864630.1">
    <property type="nucleotide sequence ID" value="XM_022008938.2"/>
</dbReference>
<reference evidence="2" key="2">
    <citation type="submission" date="2025-08" db="UniProtKB">
        <authorList>
            <consortium name="RefSeq"/>
        </authorList>
    </citation>
    <scope>IDENTIFICATION</scope>
    <source>
        <tissue evidence="2">Leaf</tissue>
    </source>
</reference>
<proteinExistence type="predicted"/>